<dbReference type="NCBIfam" id="TIGR01787">
    <property type="entry name" value="squalene_cyclas"/>
    <property type="match status" value="1"/>
</dbReference>
<dbReference type="Pfam" id="PF13249">
    <property type="entry name" value="SQHop_cyclase_N"/>
    <property type="match status" value="1"/>
</dbReference>
<dbReference type="EC" id="5.4.99.-" evidence="7"/>
<dbReference type="Gene3D" id="1.50.10.20">
    <property type="match status" value="2"/>
</dbReference>
<dbReference type="SFLD" id="SFLDG01016">
    <property type="entry name" value="Prenyltransferase_Like_2"/>
    <property type="match status" value="1"/>
</dbReference>
<reference evidence="10" key="1">
    <citation type="submission" date="2023-03" db="EMBL/GenBank/DDBJ databases">
        <title>Complete genome of Cladonia borealis.</title>
        <authorList>
            <person name="Park H."/>
        </authorList>
    </citation>
    <scope>NUCLEOTIDE SEQUENCE</scope>
    <source>
        <strain evidence="10">ANT050790</strain>
    </source>
</reference>
<comment type="caution">
    <text evidence="10">The sequence shown here is derived from an EMBL/GenBank/DDBJ whole genome shotgun (WGS) entry which is preliminary data.</text>
</comment>
<keyword evidence="11" id="KW-1185">Reference proteome</keyword>
<dbReference type="InterPro" id="IPR018333">
    <property type="entry name" value="Squalene_cyclase"/>
</dbReference>
<dbReference type="InterPro" id="IPR008930">
    <property type="entry name" value="Terpenoid_cyclase/PrenylTrfase"/>
</dbReference>
<evidence type="ECO:0000256" key="4">
    <source>
        <dbReference type="ARBA" id="ARBA00022955"/>
    </source>
</evidence>
<dbReference type="GO" id="GO:0006696">
    <property type="term" value="P:ergosterol biosynthetic process"/>
    <property type="evidence" value="ECO:0007669"/>
    <property type="project" value="TreeGrafter"/>
</dbReference>
<evidence type="ECO:0000313" key="11">
    <source>
        <dbReference type="Proteomes" id="UP001166286"/>
    </source>
</evidence>
<comment type="similarity">
    <text evidence="1 7">Belongs to the terpene cyclase/mutase family.</text>
</comment>
<evidence type="ECO:0000256" key="1">
    <source>
        <dbReference type="ARBA" id="ARBA00009755"/>
    </source>
</evidence>
<keyword evidence="4" id="KW-0752">Steroid biosynthesis</keyword>
<dbReference type="GO" id="GO:0016104">
    <property type="term" value="P:triterpenoid biosynthetic process"/>
    <property type="evidence" value="ECO:0007669"/>
    <property type="project" value="InterPro"/>
</dbReference>
<dbReference type="InterPro" id="IPR032696">
    <property type="entry name" value="SQ_cyclase_C"/>
</dbReference>
<dbReference type="GO" id="GO:0000250">
    <property type="term" value="F:lanosterol synthase activity"/>
    <property type="evidence" value="ECO:0007669"/>
    <property type="project" value="UniProtKB-ARBA"/>
</dbReference>
<protein>
    <recommendedName>
        <fullName evidence="7">Terpene cyclase/mutase family member</fullName>
        <ecNumber evidence="7">5.4.99.-</ecNumber>
    </recommendedName>
</protein>
<feature type="domain" description="Squalene cyclase N-terminal" evidence="9">
    <location>
        <begin position="78"/>
        <end position="347"/>
    </location>
</feature>
<sequence>MLSEHVDTSGSKTDLGRWRLRSTEGAHRWIYLTEEDSERDSQSLAERYFLGLPLKTRDLPTPPTFHDSAVNGLLFYQKLQLEEGHWACSYGGPSFLLPGLVFAMYISHATILPEWRVEMIRYLTYHVNDYGGWGLHLAGNTTVFATTLYYVVLRILGMGGAIGVPQWGKIWLSCMNSYEGDGLNPIPPGFWLLPDWMPFYPWRWWVHCCMVYLPTSFLYSNKCRMPLNPLLRELRNELYVQPFSSINFQQHRNTVAATDIKRPLSRIVGLMNPLLRAWEAYLRPVRLHRLAKSTLQDLMRREDDNTSYNVLAPVNKALQMVALYFLNGDDSDSLAKHREKLPTYLWQSDEGMTSCGTNGVQVWDTAFTVLAVVEAGLVLDQRFKPSMIRALMFLEMPQLRDDTQDPYRQQRKGGWPFSTKDNGYIVSDCSAESMKAVIMLREECGFPKVISDSRLCEYVDTLLSMQHKDGGFGSYERPRGGAWLELLNPAEVFDRIMVEYTYPECTTSVLTALSLFHSHFPNHKSAEIESAVASALKYILESQRLDGSWYGSWAICFNYAPFFALESLETVHQTDQTSVHARRACDWLVLKQKSDGGWGEHYSSCEVKEYVQHDKSQVVNTAWAVLALMSARYPDKTALIRSGQQRDGSWLQEDPEGVFNRTCMIAYPNYKFYFSIRALGKYEQTYLPWLKHFSQSARAAF</sequence>
<evidence type="ECO:0000256" key="3">
    <source>
        <dbReference type="ARBA" id="ARBA00022737"/>
    </source>
</evidence>
<evidence type="ECO:0000256" key="2">
    <source>
        <dbReference type="ARBA" id="ARBA00022516"/>
    </source>
</evidence>
<dbReference type="SUPFAM" id="SSF48239">
    <property type="entry name" value="Terpenoid cyclases/Protein prenyltransferases"/>
    <property type="match status" value="2"/>
</dbReference>
<dbReference type="PANTHER" id="PTHR11764:SF20">
    <property type="entry name" value="LANOSTEROL SYNTHASE"/>
    <property type="match status" value="1"/>
</dbReference>
<dbReference type="CDD" id="cd02892">
    <property type="entry name" value="SQCY_1"/>
    <property type="match status" value="1"/>
</dbReference>
<evidence type="ECO:0000259" key="8">
    <source>
        <dbReference type="Pfam" id="PF13243"/>
    </source>
</evidence>
<evidence type="ECO:0000256" key="5">
    <source>
        <dbReference type="ARBA" id="ARBA00023098"/>
    </source>
</evidence>
<dbReference type="GO" id="GO:0005811">
    <property type="term" value="C:lipid droplet"/>
    <property type="evidence" value="ECO:0007669"/>
    <property type="project" value="InterPro"/>
</dbReference>
<dbReference type="PANTHER" id="PTHR11764">
    <property type="entry name" value="TERPENE CYCLASE/MUTASE FAMILY MEMBER"/>
    <property type="match status" value="1"/>
</dbReference>
<dbReference type="Proteomes" id="UP001166286">
    <property type="component" value="Unassembled WGS sequence"/>
</dbReference>
<keyword evidence="2" id="KW-0444">Lipid biosynthesis</keyword>
<feature type="domain" description="Squalene cyclase C-terminal" evidence="8">
    <location>
        <begin position="362"/>
        <end position="683"/>
    </location>
</feature>
<keyword evidence="6 7" id="KW-0413">Isomerase</keyword>
<keyword evidence="5" id="KW-0443">Lipid metabolism</keyword>
<accession>A0AA39QXZ9</accession>
<keyword evidence="3" id="KW-0677">Repeat</keyword>
<dbReference type="EMBL" id="JAFEKC020000015">
    <property type="protein sequence ID" value="KAK0510511.1"/>
    <property type="molecule type" value="Genomic_DNA"/>
</dbReference>
<dbReference type="Pfam" id="PF13243">
    <property type="entry name" value="SQHop_cyclase_C"/>
    <property type="match status" value="1"/>
</dbReference>
<dbReference type="Gene3D" id="6.20.120.20">
    <property type="match status" value="1"/>
</dbReference>
<dbReference type="InterPro" id="IPR002365">
    <property type="entry name" value="Terpene_synthase_CS"/>
</dbReference>
<organism evidence="10 11">
    <name type="scientific">Cladonia borealis</name>
    <dbReference type="NCBI Taxonomy" id="184061"/>
    <lineage>
        <taxon>Eukaryota</taxon>
        <taxon>Fungi</taxon>
        <taxon>Dikarya</taxon>
        <taxon>Ascomycota</taxon>
        <taxon>Pezizomycotina</taxon>
        <taxon>Lecanoromycetes</taxon>
        <taxon>OSLEUM clade</taxon>
        <taxon>Lecanoromycetidae</taxon>
        <taxon>Lecanorales</taxon>
        <taxon>Lecanorineae</taxon>
        <taxon>Cladoniaceae</taxon>
        <taxon>Cladonia</taxon>
    </lineage>
</organism>
<evidence type="ECO:0000259" key="9">
    <source>
        <dbReference type="Pfam" id="PF13249"/>
    </source>
</evidence>
<proteinExistence type="inferred from homology"/>
<dbReference type="AlphaFoldDB" id="A0AA39QXZ9"/>
<dbReference type="InterPro" id="IPR032697">
    <property type="entry name" value="SQ_cyclase_N"/>
</dbReference>
<evidence type="ECO:0000256" key="7">
    <source>
        <dbReference type="RuleBase" id="RU362003"/>
    </source>
</evidence>
<dbReference type="FunFam" id="1.50.10.20:FF:000003">
    <property type="entry name" value="Terpene cyclase/mutase family member"/>
    <property type="match status" value="1"/>
</dbReference>
<gene>
    <name evidence="10" type="ORF">JMJ35_006943</name>
</gene>
<name>A0AA39QXZ9_9LECA</name>
<dbReference type="PROSITE" id="PS01074">
    <property type="entry name" value="TERPENE_SYNTHASES"/>
    <property type="match status" value="1"/>
</dbReference>
<evidence type="ECO:0000313" key="10">
    <source>
        <dbReference type="EMBL" id="KAK0510511.1"/>
    </source>
</evidence>
<evidence type="ECO:0000256" key="6">
    <source>
        <dbReference type="ARBA" id="ARBA00023235"/>
    </source>
</evidence>